<dbReference type="Gene3D" id="3.20.20.30">
    <property type="entry name" value="Luciferase-like domain"/>
    <property type="match status" value="1"/>
</dbReference>
<feature type="domain" description="Luciferase-like" evidence="2">
    <location>
        <begin position="16"/>
        <end position="280"/>
    </location>
</feature>
<dbReference type="Pfam" id="PF00296">
    <property type="entry name" value="Bac_luciferase"/>
    <property type="match status" value="1"/>
</dbReference>
<dbReference type="InterPro" id="IPR036661">
    <property type="entry name" value="Luciferase-like_sf"/>
</dbReference>
<keyword evidence="3" id="KW-0503">Monooxygenase</keyword>
<keyword evidence="1" id="KW-0560">Oxidoreductase</keyword>
<organism evidence="3 4">
    <name type="scientific">Antricoccus suffuscus</name>
    <dbReference type="NCBI Taxonomy" id="1629062"/>
    <lineage>
        <taxon>Bacteria</taxon>
        <taxon>Bacillati</taxon>
        <taxon>Actinomycetota</taxon>
        <taxon>Actinomycetes</taxon>
        <taxon>Geodermatophilales</taxon>
        <taxon>Antricoccaceae</taxon>
        <taxon>Antricoccus</taxon>
    </lineage>
</organism>
<evidence type="ECO:0000259" key="2">
    <source>
        <dbReference type="Pfam" id="PF00296"/>
    </source>
</evidence>
<name>A0A2T1A361_9ACTN</name>
<dbReference type="GO" id="GO:0016705">
    <property type="term" value="F:oxidoreductase activity, acting on paired donors, with incorporation or reduction of molecular oxygen"/>
    <property type="evidence" value="ECO:0007669"/>
    <property type="project" value="InterPro"/>
</dbReference>
<dbReference type="PANTHER" id="PTHR43244">
    <property type="match status" value="1"/>
</dbReference>
<sequence>MTNMPAISLIAVPGRRQATVDAAVEADQRGFSAIYCPSSGDALGICSSIAHLTKSIKFATSIQPIYFQVAAQLANQASYLNEISGGRFSLGIGVSHAPALDRVGASRGRPLSDIRQYVADLHASDPAPGVAGAGLPPVLLATLRDKMVDLSVEIAEGAIWANCSLNDIPRSIARIPQQKRDAGFVVANMIPTIIDEDKEAAAAKHRKSLTGYVMLPNYRNYWKSAGYEEEMTAIEAAIADDDLKRLPELMSDRWLSNSTLYGSAAEVRDGVTAWQEAGVTTPILVPSALKGGHLAGVQAVFDAFSS</sequence>
<gene>
    <name evidence="3" type="ORF">CLV47_103105</name>
</gene>
<accession>A0A2T1A361</accession>
<dbReference type="OrthoDB" id="4760590at2"/>
<protein>
    <submittedName>
        <fullName evidence="3">Alkanesulfonate monooxygenase SsuD/methylene tetrahydromethanopterin reductase-like flavin-dependent oxidoreductase (Luciferase family)</fullName>
    </submittedName>
</protein>
<dbReference type="GO" id="GO:0004497">
    <property type="term" value="F:monooxygenase activity"/>
    <property type="evidence" value="ECO:0007669"/>
    <property type="project" value="UniProtKB-KW"/>
</dbReference>
<dbReference type="InterPro" id="IPR050564">
    <property type="entry name" value="F420-G6PD/mer"/>
</dbReference>
<comment type="caution">
    <text evidence="3">The sequence shown here is derived from an EMBL/GenBank/DDBJ whole genome shotgun (WGS) entry which is preliminary data.</text>
</comment>
<evidence type="ECO:0000313" key="3">
    <source>
        <dbReference type="EMBL" id="PRZ43049.1"/>
    </source>
</evidence>
<evidence type="ECO:0000256" key="1">
    <source>
        <dbReference type="ARBA" id="ARBA00023002"/>
    </source>
</evidence>
<evidence type="ECO:0000313" key="4">
    <source>
        <dbReference type="Proteomes" id="UP000237752"/>
    </source>
</evidence>
<dbReference type="InterPro" id="IPR011251">
    <property type="entry name" value="Luciferase-like_dom"/>
</dbReference>
<dbReference type="EMBL" id="PVUE01000003">
    <property type="protein sequence ID" value="PRZ43049.1"/>
    <property type="molecule type" value="Genomic_DNA"/>
</dbReference>
<dbReference type="PANTHER" id="PTHR43244:SF1">
    <property type="entry name" value="5,10-METHYLENETETRAHYDROMETHANOPTERIN REDUCTASE"/>
    <property type="match status" value="1"/>
</dbReference>
<dbReference type="Proteomes" id="UP000237752">
    <property type="component" value="Unassembled WGS sequence"/>
</dbReference>
<dbReference type="AlphaFoldDB" id="A0A2T1A361"/>
<dbReference type="SUPFAM" id="SSF51679">
    <property type="entry name" value="Bacterial luciferase-like"/>
    <property type="match status" value="1"/>
</dbReference>
<keyword evidence="4" id="KW-1185">Reference proteome</keyword>
<proteinExistence type="predicted"/>
<reference evidence="3 4" key="1">
    <citation type="submission" date="2018-03" db="EMBL/GenBank/DDBJ databases">
        <title>Genomic Encyclopedia of Archaeal and Bacterial Type Strains, Phase II (KMG-II): from individual species to whole genera.</title>
        <authorList>
            <person name="Goeker M."/>
        </authorList>
    </citation>
    <scope>NUCLEOTIDE SEQUENCE [LARGE SCALE GENOMIC DNA]</scope>
    <source>
        <strain evidence="3 4">DSM 100065</strain>
    </source>
</reference>